<organism evidence="2 3">
    <name type="scientific">Noviherbaspirillum pedocola</name>
    <dbReference type="NCBI Taxonomy" id="2801341"/>
    <lineage>
        <taxon>Bacteria</taxon>
        <taxon>Pseudomonadati</taxon>
        <taxon>Pseudomonadota</taxon>
        <taxon>Betaproteobacteria</taxon>
        <taxon>Burkholderiales</taxon>
        <taxon>Oxalobacteraceae</taxon>
        <taxon>Noviherbaspirillum</taxon>
    </lineage>
</organism>
<protein>
    <recommendedName>
        <fullName evidence="4">DUF2946 domain-containing protein</fullName>
    </recommendedName>
</protein>
<proteinExistence type="predicted"/>
<dbReference type="RefSeq" id="WP_200598305.1">
    <property type="nucleotide sequence ID" value="NZ_JAEPBG010000031.1"/>
</dbReference>
<feature type="chain" id="PRO_5037140446" description="DUF2946 domain-containing protein" evidence="1">
    <location>
        <begin position="25"/>
        <end position="103"/>
    </location>
</feature>
<reference evidence="2" key="1">
    <citation type="submission" date="2021-01" db="EMBL/GenBank/DDBJ databases">
        <title>Genome sequence of strain Noviherbaspirillum sp. DKR-6.</title>
        <authorList>
            <person name="Chaudhary D.K."/>
        </authorList>
    </citation>
    <scope>NUCLEOTIDE SEQUENCE</scope>
    <source>
        <strain evidence="2">DKR-6</strain>
    </source>
</reference>
<evidence type="ECO:0000313" key="2">
    <source>
        <dbReference type="EMBL" id="MBK4738933.1"/>
    </source>
</evidence>
<keyword evidence="1" id="KW-0732">Signal</keyword>
<dbReference type="Proteomes" id="UP000622890">
    <property type="component" value="Unassembled WGS sequence"/>
</dbReference>
<sequence length="103" mass="10665">MKRAIALVAFAFLLLSQQLGLAHAISHLSTRAESGSVQKKSLPPELQCEQCLHFSALGSGLPGTPPTLVLHALTDAPAALPTSPALLPAATRAFDSRAPPASF</sequence>
<comment type="caution">
    <text evidence="2">The sequence shown here is derived from an EMBL/GenBank/DDBJ whole genome shotgun (WGS) entry which is preliminary data.</text>
</comment>
<evidence type="ECO:0008006" key="4">
    <source>
        <dbReference type="Google" id="ProtNLM"/>
    </source>
</evidence>
<accession>A0A934SZZ9</accession>
<dbReference type="AlphaFoldDB" id="A0A934SZZ9"/>
<gene>
    <name evidence="2" type="ORF">JJB74_30335</name>
</gene>
<dbReference type="EMBL" id="JAEPBG010000031">
    <property type="protein sequence ID" value="MBK4738933.1"/>
    <property type="molecule type" value="Genomic_DNA"/>
</dbReference>
<keyword evidence="3" id="KW-1185">Reference proteome</keyword>
<feature type="signal peptide" evidence="1">
    <location>
        <begin position="1"/>
        <end position="24"/>
    </location>
</feature>
<evidence type="ECO:0000256" key="1">
    <source>
        <dbReference type="SAM" id="SignalP"/>
    </source>
</evidence>
<evidence type="ECO:0000313" key="3">
    <source>
        <dbReference type="Proteomes" id="UP000622890"/>
    </source>
</evidence>
<name>A0A934SZZ9_9BURK</name>